<dbReference type="Proteomes" id="UP000326396">
    <property type="component" value="Linkage Group LG16"/>
</dbReference>
<organism evidence="1 2">
    <name type="scientific">Mikania micrantha</name>
    <name type="common">bitter vine</name>
    <dbReference type="NCBI Taxonomy" id="192012"/>
    <lineage>
        <taxon>Eukaryota</taxon>
        <taxon>Viridiplantae</taxon>
        <taxon>Streptophyta</taxon>
        <taxon>Embryophyta</taxon>
        <taxon>Tracheophyta</taxon>
        <taxon>Spermatophyta</taxon>
        <taxon>Magnoliopsida</taxon>
        <taxon>eudicotyledons</taxon>
        <taxon>Gunneridae</taxon>
        <taxon>Pentapetalae</taxon>
        <taxon>asterids</taxon>
        <taxon>campanulids</taxon>
        <taxon>Asterales</taxon>
        <taxon>Asteraceae</taxon>
        <taxon>Asteroideae</taxon>
        <taxon>Heliantheae alliance</taxon>
        <taxon>Eupatorieae</taxon>
        <taxon>Mikania</taxon>
    </lineage>
</organism>
<dbReference type="EMBL" id="SZYD01000008">
    <property type="protein sequence ID" value="KAD5508262.1"/>
    <property type="molecule type" value="Genomic_DNA"/>
</dbReference>
<dbReference type="OrthoDB" id="1726155at2759"/>
<proteinExistence type="predicted"/>
<reference evidence="1 2" key="1">
    <citation type="submission" date="2019-05" db="EMBL/GenBank/DDBJ databases">
        <title>Mikania micrantha, genome provides insights into the molecular mechanism of rapid growth.</title>
        <authorList>
            <person name="Liu B."/>
        </authorList>
    </citation>
    <scope>NUCLEOTIDE SEQUENCE [LARGE SCALE GENOMIC DNA]</scope>
    <source>
        <strain evidence="1">NLD-2019</strain>
        <tissue evidence="1">Leaf</tissue>
    </source>
</reference>
<gene>
    <name evidence="1" type="ORF">E3N88_15965</name>
</gene>
<protein>
    <submittedName>
        <fullName evidence="1">Uncharacterized protein</fullName>
    </submittedName>
</protein>
<keyword evidence="2" id="KW-1185">Reference proteome</keyword>
<accession>A0A5N6P059</accession>
<name>A0A5N6P059_9ASTR</name>
<evidence type="ECO:0000313" key="2">
    <source>
        <dbReference type="Proteomes" id="UP000326396"/>
    </source>
</evidence>
<comment type="caution">
    <text evidence="1">The sequence shown here is derived from an EMBL/GenBank/DDBJ whole genome shotgun (WGS) entry which is preliminary data.</text>
</comment>
<sequence>MVTTSIVSNERIGDLVHDNHVEDNQVSKTQVHQANDIRAWGKKWKAWKCPLKARLYDSSLTVDEIVAQVKNDKTASQTQFKELATRWFTPKFQG</sequence>
<evidence type="ECO:0000313" key="1">
    <source>
        <dbReference type="EMBL" id="KAD5508262.1"/>
    </source>
</evidence>
<dbReference type="AlphaFoldDB" id="A0A5N6P059"/>